<reference evidence="2" key="1">
    <citation type="journal article" date="2019" name="Environ. Microbiol.">
        <title>Fungal ecological strategies reflected in gene transcription - a case study of two litter decomposers.</title>
        <authorList>
            <person name="Barbi F."/>
            <person name="Kohler A."/>
            <person name="Barry K."/>
            <person name="Baskaran P."/>
            <person name="Daum C."/>
            <person name="Fauchery L."/>
            <person name="Ihrmark K."/>
            <person name="Kuo A."/>
            <person name="LaButti K."/>
            <person name="Lipzen A."/>
            <person name="Morin E."/>
            <person name="Grigoriev I.V."/>
            <person name="Henrissat B."/>
            <person name="Lindahl B."/>
            <person name="Martin F."/>
        </authorList>
    </citation>
    <scope>NUCLEOTIDE SEQUENCE</scope>
    <source>
        <strain evidence="2">JB14</strain>
    </source>
</reference>
<dbReference type="AlphaFoldDB" id="A0A6A4GU24"/>
<gene>
    <name evidence="2" type="ORF">BT96DRAFT_1003710</name>
</gene>
<evidence type="ECO:0000313" key="3">
    <source>
        <dbReference type="Proteomes" id="UP000799118"/>
    </source>
</evidence>
<feature type="compositionally biased region" description="Polar residues" evidence="1">
    <location>
        <begin position="10"/>
        <end position="21"/>
    </location>
</feature>
<protein>
    <submittedName>
        <fullName evidence="2">Uncharacterized protein</fullName>
    </submittedName>
</protein>
<evidence type="ECO:0000313" key="2">
    <source>
        <dbReference type="EMBL" id="KAE9388946.1"/>
    </source>
</evidence>
<sequence>MIGKGKKRTSITSFFQKSSPPKSIPHALAPGPSCLPSTVTIKPLSIAPKSPETLRDAPTNFQALSPAVNLDSLTPLARLTSSLQSLVCSYSSAIPEATAVSDIARVTGDPCDLVSDPDEAWEMLNPIIHSVFGYQANPDTVRHLVRRGQFGIEGFCDWVMACAKKLHVDSALLEPKVQLLLEATQTA</sequence>
<proteinExistence type="predicted"/>
<dbReference type="OrthoDB" id="3173036at2759"/>
<keyword evidence="3" id="KW-1185">Reference proteome</keyword>
<dbReference type="Proteomes" id="UP000799118">
    <property type="component" value="Unassembled WGS sequence"/>
</dbReference>
<accession>A0A6A4GU24</accession>
<name>A0A6A4GU24_9AGAR</name>
<dbReference type="EMBL" id="ML769718">
    <property type="protein sequence ID" value="KAE9388946.1"/>
    <property type="molecule type" value="Genomic_DNA"/>
</dbReference>
<evidence type="ECO:0000256" key="1">
    <source>
        <dbReference type="SAM" id="MobiDB-lite"/>
    </source>
</evidence>
<feature type="region of interest" description="Disordered" evidence="1">
    <location>
        <begin position="1"/>
        <end position="24"/>
    </location>
</feature>
<organism evidence="2 3">
    <name type="scientific">Gymnopus androsaceus JB14</name>
    <dbReference type="NCBI Taxonomy" id="1447944"/>
    <lineage>
        <taxon>Eukaryota</taxon>
        <taxon>Fungi</taxon>
        <taxon>Dikarya</taxon>
        <taxon>Basidiomycota</taxon>
        <taxon>Agaricomycotina</taxon>
        <taxon>Agaricomycetes</taxon>
        <taxon>Agaricomycetidae</taxon>
        <taxon>Agaricales</taxon>
        <taxon>Marasmiineae</taxon>
        <taxon>Omphalotaceae</taxon>
        <taxon>Gymnopus</taxon>
    </lineage>
</organism>